<evidence type="ECO:0000313" key="3">
    <source>
        <dbReference type="Proteomes" id="UP001212997"/>
    </source>
</evidence>
<protein>
    <submittedName>
        <fullName evidence="2">Uncharacterized protein</fullName>
    </submittedName>
</protein>
<feature type="compositionally biased region" description="Low complexity" evidence="1">
    <location>
        <begin position="9"/>
        <end position="23"/>
    </location>
</feature>
<feature type="region of interest" description="Disordered" evidence="1">
    <location>
        <begin position="1"/>
        <end position="135"/>
    </location>
</feature>
<dbReference type="Proteomes" id="UP001212997">
    <property type="component" value="Unassembled WGS sequence"/>
</dbReference>
<dbReference type="AlphaFoldDB" id="A0AAD5V0G9"/>
<name>A0AAD5V0G9_9APHY</name>
<evidence type="ECO:0000313" key="2">
    <source>
        <dbReference type="EMBL" id="KAJ3482624.1"/>
    </source>
</evidence>
<sequence>MPRSKSPDESSPLSAAPASPQSSETTDLPPGWPFRVQLGVHTNRFRTPSPPRTNPYHVASTSQLPLGIPPHSPNALGHVYSSPLSTPPSSSPPVHAPDLPPLEVPQFDDIDLGPDGRDGMDPHSSPIHGKTQEAKRQSILNKIAKYDTQKTIEKDTKKVKNAAAQQKKKEEEEEALTRVFVCMRENKVSIGQLLIYIFSAKFHDKHRRYLQFFNSPSRMRAVLKSWLEEGGQKSRETIIEWATETVSGEIQKEGESVSGQDFLRTKDKDVTSDFGLGFSLPRMFTHIRTFCPLTVCLLMDFATTPRQKREASGAFMAQKQNFVTGSLLTLLGARSQRNSYPKNVIGLYLYASGAARQVISVLSHLGICSNYTTLIGRGAFKSGPEIVKNVASSGSSKLAQTRESESSSRPTGVSELLPPNIMASAEKSPANDECDASSDYSDEEMPIERLIELLDQVDGNGPLQVLETLVRWSMGRSMDRSKPKWSIFPWSPPKVGPKFLGRSIGSLDRSKIVTRHWVSGVFWTSLDRFFAQPYARLNPPTLKLFMGLHHSPDAPLDRPNPRLDQSKPVIGPSQPSLGPVQ</sequence>
<evidence type="ECO:0000256" key="1">
    <source>
        <dbReference type="SAM" id="MobiDB-lite"/>
    </source>
</evidence>
<reference evidence="2" key="1">
    <citation type="submission" date="2022-07" db="EMBL/GenBank/DDBJ databases">
        <title>Genome Sequence of Physisporinus lineatus.</title>
        <authorList>
            <person name="Buettner E."/>
        </authorList>
    </citation>
    <scope>NUCLEOTIDE SEQUENCE</scope>
    <source>
        <strain evidence="2">VT162</strain>
    </source>
</reference>
<proteinExistence type="predicted"/>
<feature type="region of interest" description="Disordered" evidence="1">
    <location>
        <begin position="391"/>
        <end position="419"/>
    </location>
</feature>
<gene>
    <name evidence="2" type="ORF">NLI96_g6842</name>
</gene>
<accession>A0AAD5V0G9</accession>
<feature type="compositionally biased region" description="Pro residues" evidence="1">
    <location>
        <begin position="85"/>
        <end position="103"/>
    </location>
</feature>
<keyword evidence="3" id="KW-1185">Reference proteome</keyword>
<dbReference type="EMBL" id="JANAWD010000264">
    <property type="protein sequence ID" value="KAJ3482624.1"/>
    <property type="molecule type" value="Genomic_DNA"/>
</dbReference>
<organism evidence="2 3">
    <name type="scientific">Meripilus lineatus</name>
    <dbReference type="NCBI Taxonomy" id="2056292"/>
    <lineage>
        <taxon>Eukaryota</taxon>
        <taxon>Fungi</taxon>
        <taxon>Dikarya</taxon>
        <taxon>Basidiomycota</taxon>
        <taxon>Agaricomycotina</taxon>
        <taxon>Agaricomycetes</taxon>
        <taxon>Polyporales</taxon>
        <taxon>Meripilaceae</taxon>
        <taxon>Meripilus</taxon>
    </lineage>
</organism>
<feature type="compositionally biased region" description="Basic and acidic residues" evidence="1">
    <location>
        <begin position="553"/>
        <end position="565"/>
    </location>
</feature>
<feature type="region of interest" description="Disordered" evidence="1">
    <location>
        <begin position="553"/>
        <end position="581"/>
    </location>
</feature>
<comment type="caution">
    <text evidence="2">The sequence shown here is derived from an EMBL/GenBank/DDBJ whole genome shotgun (WGS) entry which is preliminary data.</text>
</comment>